<accession>A0ABU3HEA0</accession>
<sequence length="108" mass="12517">MKYIKLIGYMASAATLVLSVILIWLNPYFEGMDKVSMYITLGMLMLPGIVFAIGLFLHRSSILLISFIWSFPYSMYMLLTPGIFLMFGITNFVYLLCFVLFRINKIKY</sequence>
<comment type="caution">
    <text evidence="2">The sequence shown here is derived from an EMBL/GenBank/DDBJ whole genome shotgun (WGS) entry which is preliminary data.</text>
</comment>
<dbReference type="EMBL" id="JAUSUY010000036">
    <property type="protein sequence ID" value="MDT3429128.1"/>
    <property type="molecule type" value="Genomic_DNA"/>
</dbReference>
<feature type="transmembrane region" description="Helical" evidence="1">
    <location>
        <begin position="78"/>
        <end position="101"/>
    </location>
</feature>
<dbReference type="Proteomes" id="UP001248709">
    <property type="component" value="Unassembled WGS sequence"/>
</dbReference>
<proteinExistence type="predicted"/>
<gene>
    <name evidence="2" type="ORF">J2Z22_004728</name>
</gene>
<organism evidence="2 3">
    <name type="scientific">Paenibacillus forsythiae</name>
    <dbReference type="NCBI Taxonomy" id="365616"/>
    <lineage>
        <taxon>Bacteria</taxon>
        <taxon>Bacillati</taxon>
        <taxon>Bacillota</taxon>
        <taxon>Bacilli</taxon>
        <taxon>Bacillales</taxon>
        <taxon>Paenibacillaceae</taxon>
        <taxon>Paenibacillus</taxon>
    </lineage>
</organism>
<name>A0ABU3HEA0_9BACL</name>
<protein>
    <submittedName>
        <fullName evidence="2">ABC-type Fe3+ transport system permease subunit</fullName>
    </submittedName>
</protein>
<keyword evidence="1" id="KW-0472">Membrane</keyword>
<evidence type="ECO:0000256" key="1">
    <source>
        <dbReference type="SAM" id="Phobius"/>
    </source>
</evidence>
<keyword evidence="1" id="KW-0812">Transmembrane</keyword>
<evidence type="ECO:0000313" key="3">
    <source>
        <dbReference type="Proteomes" id="UP001248709"/>
    </source>
</evidence>
<reference evidence="2 3" key="1">
    <citation type="submission" date="2023-07" db="EMBL/GenBank/DDBJ databases">
        <title>Genomic Encyclopedia of Type Strains, Phase IV (KMG-IV): sequencing the most valuable type-strain genomes for metagenomic binning, comparative biology and taxonomic classification.</title>
        <authorList>
            <person name="Goeker M."/>
        </authorList>
    </citation>
    <scope>NUCLEOTIDE SEQUENCE [LARGE SCALE GENOMIC DNA]</scope>
    <source>
        <strain evidence="2 3">T98</strain>
    </source>
</reference>
<feature type="transmembrane region" description="Helical" evidence="1">
    <location>
        <begin position="37"/>
        <end position="58"/>
    </location>
</feature>
<keyword evidence="3" id="KW-1185">Reference proteome</keyword>
<feature type="transmembrane region" description="Helical" evidence="1">
    <location>
        <begin position="6"/>
        <end position="25"/>
    </location>
</feature>
<evidence type="ECO:0000313" key="2">
    <source>
        <dbReference type="EMBL" id="MDT3429128.1"/>
    </source>
</evidence>
<keyword evidence="1" id="KW-1133">Transmembrane helix</keyword>